<feature type="transmembrane region" description="Helical" evidence="28">
    <location>
        <begin position="21"/>
        <end position="51"/>
    </location>
</feature>
<dbReference type="UniPathway" id="UPA00219"/>
<dbReference type="GO" id="GO:0008955">
    <property type="term" value="F:peptidoglycan glycosyltransferase activity"/>
    <property type="evidence" value="ECO:0007669"/>
    <property type="project" value="UniProtKB-EC"/>
</dbReference>
<evidence type="ECO:0000256" key="20">
    <source>
        <dbReference type="ARBA" id="ARBA00023251"/>
    </source>
</evidence>
<dbReference type="PANTHER" id="PTHR32282:SF27">
    <property type="entry name" value="PENICILLIN-BINDING PROTEIN 1A"/>
    <property type="match status" value="1"/>
</dbReference>
<evidence type="ECO:0000256" key="3">
    <source>
        <dbReference type="ARBA" id="ARBA00004752"/>
    </source>
</evidence>
<keyword evidence="15" id="KW-0133">Cell shape</keyword>
<comment type="function">
    <text evidence="1">Cell wall formation. Synthesis of cross-linked peptidoglycan from the lipid intermediates. The enzyme has a penicillin-insensitive transglycosylase N-terminal domain (formation of linear glycan strands) and a penicillin-sensitive transpeptidase C-terminal domain (cross-linking of the peptide subunits).</text>
</comment>
<keyword evidence="16" id="KW-0735">Signal-anchor</keyword>
<keyword evidence="18 28" id="KW-1133">Transmembrane helix</keyword>
<evidence type="ECO:0000256" key="6">
    <source>
        <dbReference type="ARBA" id="ARBA00012448"/>
    </source>
</evidence>
<comment type="pathway">
    <text evidence="26">Glycan biosynthesis.</text>
</comment>
<comment type="similarity">
    <text evidence="4">In the C-terminal section; belongs to the transpeptidase family.</text>
</comment>
<dbReference type="GO" id="GO:0071555">
    <property type="term" value="P:cell wall organization"/>
    <property type="evidence" value="ECO:0007669"/>
    <property type="project" value="UniProtKB-KW"/>
</dbReference>
<protein>
    <recommendedName>
        <fullName evidence="7">Penicillin-binding protein 1A</fullName>
        <ecNumber evidence="24">2.4.99.28</ecNumber>
        <ecNumber evidence="6">3.4.16.4</ecNumber>
    </recommendedName>
</protein>
<dbReference type="Proteomes" id="UP000242699">
    <property type="component" value="Unassembled WGS sequence"/>
</dbReference>
<comment type="catalytic activity">
    <reaction evidence="23">
        <text>Preferential cleavage: (Ac)2-L-Lys-D-Ala-|-D-Ala. Also transpeptidation of peptidyl-alanyl moieties that are N-acyl substituents of D-alanine.</text>
        <dbReference type="EC" id="3.4.16.4"/>
    </reaction>
</comment>
<dbReference type="GO" id="GO:0005886">
    <property type="term" value="C:plasma membrane"/>
    <property type="evidence" value="ECO:0007669"/>
    <property type="project" value="UniProtKB-SubCell"/>
</dbReference>
<evidence type="ECO:0000256" key="14">
    <source>
        <dbReference type="ARBA" id="ARBA00022801"/>
    </source>
</evidence>
<evidence type="ECO:0000313" key="32">
    <source>
        <dbReference type="Proteomes" id="UP000242699"/>
    </source>
</evidence>
<evidence type="ECO:0000256" key="24">
    <source>
        <dbReference type="ARBA" id="ARBA00044770"/>
    </source>
</evidence>
<evidence type="ECO:0000256" key="26">
    <source>
        <dbReference type="ARBA" id="ARBA00060592"/>
    </source>
</evidence>
<dbReference type="InterPro" id="IPR012338">
    <property type="entry name" value="Beta-lactam/transpept-like"/>
</dbReference>
<dbReference type="InterPro" id="IPR036950">
    <property type="entry name" value="PBP_transglycosylase"/>
</dbReference>
<keyword evidence="19 28" id="KW-0472">Membrane</keyword>
<keyword evidence="14" id="KW-0378">Hydrolase</keyword>
<comment type="catalytic activity">
    <reaction evidence="25">
        <text>[GlcNAc-(1-&gt;4)-Mur2Ac(oyl-L-Ala-gamma-D-Glu-L-Lys-D-Ala-D-Ala)](n)-di-trans,octa-cis-undecaprenyl diphosphate + beta-D-GlcNAc-(1-&gt;4)-Mur2Ac(oyl-L-Ala-gamma-D-Glu-L-Lys-D-Ala-D-Ala)-di-trans,octa-cis-undecaprenyl diphosphate = [GlcNAc-(1-&gt;4)-Mur2Ac(oyl-L-Ala-gamma-D-Glu-L-Lys-D-Ala-D-Ala)](n+1)-di-trans,octa-cis-undecaprenyl diphosphate + di-trans,octa-cis-undecaprenyl diphosphate + H(+)</text>
        <dbReference type="Rhea" id="RHEA:23708"/>
        <dbReference type="Rhea" id="RHEA-COMP:9602"/>
        <dbReference type="Rhea" id="RHEA-COMP:9603"/>
        <dbReference type="ChEBI" id="CHEBI:15378"/>
        <dbReference type="ChEBI" id="CHEBI:58405"/>
        <dbReference type="ChEBI" id="CHEBI:60033"/>
        <dbReference type="ChEBI" id="CHEBI:78435"/>
        <dbReference type="EC" id="2.4.99.28"/>
    </reaction>
</comment>
<feature type="region of interest" description="Disordered" evidence="27">
    <location>
        <begin position="656"/>
        <end position="683"/>
    </location>
</feature>
<dbReference type="GO" id="GO:0006508">
    <property type="term" value="P:proteolysis"/>
    <property type="evidence" value="ECO:0007669"/>
    <property type="project" value="UniProtKB-KW"/>
</dbReference>
<keyword evidence="22" id="KW-0961">Cell wall biogenesis/degradation</keyword>
<dbReference type="InterPro" id="IPR001264">
    <property type="entry name" value="Glyco_trans_51"/>
</dbReference>
<comment type="caution">
    <text evidence="31">The sequence shown here is derived from an EMBL/GenBank/DDBJ whole genome shotgun (WGS) entry which is preliminary data.</text>
</comment>
<evidence type="ECO:0000256" key="25">
    <source>
        <dbReference type="ARBA" id="ARBA00049902"/>
    </source>
</evidence>
<dbReference type="FunFam" id="1.10.3810.10:FF:000001">
    <property type="entry name" value="Penicillin-binding protein 1A"/>
    <property type="match status" value="1"/>
</dbReference>
<dbReference type="Pfam" id="PF00912">
    <property type="entry name" value="Transgly"/>
    <property type="match status" value="1"/>
</dbReference>
<dbReference type="GO" id="GO:0008658">
    <property type="term" value="F:penicillin binding"/>
    <property type="evidence" value="ECO:0007669"/>
    <property type="project" value="InterPro"/>
</dbReference>
<dbReference type="GO" id="GO:0046677">
    <property type="term" value="P:response to antibiotic"/>
    <property type="evidence" value="ECO:0007669"/>
    <property type="project" value="UniProtKB-KW"/>
</dbReference>
<evidence type="ECO:0000256" key="28">
    <source>
        <dbReference type="SAM" id="Phobius"/>
    </source>
</evidence>
<gene>
    <name evidence="31" type="ORF">C7B43_11845</name>
</gene>
<evidence type="ECO:0000256" key="23">
    <source>
        <dbReference type="ARBA" id="ARBA00034000"/>
    </source>
</evidence>
<keyword evidence="11" id="KW-0328">Glycosyltransferase</keyword>
<keyword evidence="21" id="KW-0511">Multifunctional enzyme</keyword>
<dbReference type="EMBL" id="PXYT01000026">
    <property type="protein sequence ID" value="PSR27427.1"/>
    <property type="molecule type" value="Genomic_DNA"/>
</dbReference>
<dbReference type="EC" id="2.4.99.28" evidence="24"/>
<dbReference type="GO" id="GO:0009002">
    <property type="term" value="F:serine-type D-Ala-D-Ala carboxypeptidase activity"/>
    <property type="evidence" value="ECO:0007669"/>
    <property type="project" value="UniProtKB-EC"/>
</dbReference>
<keyword evidence="12" id="KW-0808">Transferase</keyword>
<evidence type="ECO:0000256" key="12">
    <source>
        <dbReference type="ARBA" id="ARBA00022679"/>
    </source>
</evidence>
<dbReference type="InterPro" id="IPR050396">
    <property type="entry name" value="Glycosyltr_51/Transpeptidase"/>
</dbReference>
<name>A0A2T2WYW4_9FIRM</name>
<evidence type="ECO:0000256" key="1">
    <source>
        <dbReference type="ARBA" id="ARBA00002624"/>
    </source>
</evidence>
<evidence type="ECO:0000256" key="22">
    <source>
        <dbReference type="ARBA" id="ARBA00023316"/>
    </source>
</evidence>
<feature type="compositionally biased region" description="Polar residues" evidence="27">
    <location>
        <begin position="674"/>
        <end position="683"/>
    </location>
</feature>
<dbReference type="AlphaFoldDB" id="A0A2T2WYW4"/>
<keyword evidence="10" id="KW-0645">Protease</keyword>
<evidence type="ECO:0000256" key="5">
    <source>
        <dbReference type="ARBA" id="ARBA00007739"/>
    </source>
</evidence>
<sequence>MESRREKHGRRQPSKRDRLIGKILHVIAMASLPSIIILSALLLLPVSWLALPVPALPADTMIYDQSGHLVSVLPGSQNRIPITYSVIPPIMQNALVAIEDNTYWIEPAIDPVGILRAAVVDLINHKILQGGSTITQQLAKNLYLSEHRTFSRKLKELLITLKLSAMFDKRQIITMYLNDVYFGEGAYGLQSASETYFGHSVHSLTLPEAALLAGLVNAPAYYDPYLHPRAAVQRRNLVLQQMAVLKYITPKEAKSAERVPLHLSRAAILTNRAPYFTQFVANELLRLDPSIGRHFYNNGLSVTTTMNWAMQKDAQLALGRYLPRTRNVNGVPEPEAALVAINPQNGSVEALVGGDNFEKTPLDRATKAARPPGSAMKYFLYTTVIHDGFPTSSVKDSSPIRFPAGGGQWYVPHNYAHVYNGPLTIRRAVAYSDNIVAVKWMNTVGPPAMINMARQMGISSPLANNLTTALGSSSVTPLEMARGVSTLANGGRRVQPFGVLKVVNQNGQIIFRDHSRLTRVISPQVAYVVTNLFTAPLLNPKGTAHNLRSIVNRPAAAKTGTSSQQRDAWLVGYTPQLATAVWVGNDNDSPLGLTGDLAAGPIWAHFMKTALASRPKTAFTVPPGVIWKSVCESTGLLANKCCASYREVFVQGHAPTKASPGCTRGRNHGGSAKNPGSPQARNTTSSAYRLLKSILKSLTP</sequence>
<dbReference type="GO" id="GO:0009252">
    <property type="term" value="P:peptidoglycan biosynthetic process"/>
    <property type="evidence" value="ECO:0007669"/>
    <property type="project" value="UniProtKB-UniPathway"/>
</dbReference>
<proteinExistence type="inferred from homology"/>
<evidence type="ECO:0000259" key="30">
    <source>
        <dbReference type="Pfam" id="PF00912"/>
    </source>
</evidence>
<keyword evidence="9" id="KW-0121">Carboxypeptidase</keyword>
<evidence type="ECO:0000256" key="19">
    <source>
        <dbReference type="ARBA" id="ARBA00023136"/>
    </source>
</evidence>
<dbReference type="GO" id="GO:0030288">
    <property type="term" value="C:outer membrane-bounded periplasmic space"/>
    <property type="evidence" value="ECO:0007669"/>
    <property type="project" value="TreeGrafter"/>
</dbReference>
<evidence type="ECO:0000256" key="13">
    <source>
        <dbReference type="ARBA" id="ARBA00022692"/>
    </source>
</evidence>
<evidence type="ECO:0000259" key="29">
    <source>
        <dbReference type="Pfam" id="PF00905"/>
    </source>
</evidence>
<comment type="pathway">
    <text evidence="3">Cell wall biogenesis; peptidoglycan biosynthesis.</text>
</comment>
<evidence type="ECO:0000256" key="2">
    <source>
        <dbReference type="ARBA" id="ARBA00004401"/>
    </source>
</evidence>
<evidence type="ECO:0000256" key="15">
    <source>
        <dbReference type="ARBA" id="ARBA00022960"/>
    </source>
</evidence>
<feature type="domain" description="Glycosyl transferase family 51" evidence="30">
    <location>
        <begin position="69"/>
        <end position="242"/>
    </location>
</feature>
<comment type="subcellular location">
    <subcellularLocation>
        <location evidence="2">Cell membrane</location>
        <topology evidence="2">Single-pass type II membrane protein</topology>
    </subcellularLocation>
</comment>
<dbReference type="Gene3D" id="1.10.3810.10">
    <property type="entry name" value="Biosynthetic peptidoglycan transglycosylase-like"/>
    <property type="match status" value="1"/>
</dbReference>
<keyword evidence="8" id="KW-1003">Cell membrane</keyword>
<dbReference type="Pfam" id="PF00905">
    <property type="entry name" value="Transpeptidase"/>
    <property type="match status" value="1"/>
</dbReference>
<feature type="domain" description="Penicillin-binding protein transpeptidase" evidence="29">
    <location>
        <begin position="337"/>
        <end position="603"/>
    </location>
</feature>
<evidence type="ECO:0000256" key="21">
    <source>
        <dbReference type="ARBA" id="ARBA00023268"/>
    </source>
</evidence>
<evidence type="ECO:0000256" key="10">
    <source>
        <dbReference type="ARBA" id="ARBA00022670"/>
    </source>
</evidence>
<evidence type="ECO:0000256" key="17">
    <source>
        <dbReference type="ARBA" id="ARBA00022984"/>
    </source>
</evidence>
<dbReference type="InterPro" id="IPR023346">
    <property type="entry name" value="Lysozyme-like_dom_sf"/>
</dbReference>
<keyword evidence="17" id="KW-0573">Peptidoglycan synthesis</keyword>
<dbReference type="NCBIfam" id="TIGR02074">
    <property type="entry name" value="PBP_1a_fam"/>
    <property type="match status" value="1"/>
</dbReference>
<dbReference type="InterPro" id="IPR001460">
    <property type="entry name" value="PCN-bd_Tpept"/>
</dbReference>
<keyword evidence="20" id="KW-0046">Antibiotic resistance</keyword>
<dbReference type="EC" id="3.4.16.4" evidence="6"/>
<evidence type="ECO:0000256" key="11">
    <source>
        <dbReference type="ARBA" id="ARBA00022676"/>
    </source>
</evidence>
<comment type="similarity">
    <text evidence="5">In the N-terminal section; belongs to the glycosyltransferase 51 family.</text>
</comment>
<evidence type="ECO:0000256" key="16">
    <source>
        <dbReference type="ARBA" id="ARBA00022968"/>
    </source>
</evidence>
<evidence type="ECO:0000256" key="8">
    <source>
        <dbReference type="ARBA" id="ARBA00022475"/>
    </source>
</evidence>
<evidence type="ECO:0000256" key="18">
    <source>
        <dbReference type="ARBA" id="ARBA00022989"/>
    </source>
</evidence>
<keyword evidence="13 28" id="KW-0812">Transmembrane</keyword>
<reference evidence="31 32" key="1">
    <citation type="journal article" date="2014" name="BMC Genomics">
        <title>Comparison of environmental and isolate Sulfobacillus genomes reveals diverse carbon, sulfur, nitrogen, and hydrogen metabolisms.</title>
        <authorList>
            <person name="Justice N.B."/>
            <person name="Norman A."/>
            <person name="Brown C.T."/>
            <person name="Singh A."/>
            <person name="Thomas B.C."/>
            <person name="Banfield J.F."/>
        </authorList>
    </citation>
    <scope>NUCLEOTIDE SEQUENCE [LARGE SCALE GENOMIC DNA]</scope>
    <source>
        <strain evidence="31">AMDSBA1</strain>
    </source>
</reference>
<evidence type="ECO:0000256" key="4">
    <source>
        <dbReference type="ARBA" id="ARBA00007090"/>
    </source>
</evidence>
<evidence type="ECO:0000256" key="9">
    <source>
        <dbReference type="ARBA" id="ARBA00022645"/>
    </source>
</evidence>
<dbReference type="SUPFAM" id="SSF53955">
    <property type="entry name" value="Lysozyme-like"/>
    <property type="match status" value="1"/>
</dbReference>
<accession>A0A2T2WYW4</accession>
<evidence type="ECO:0000313" key="31">
    <source>
        <dbReference type="EMBL" id="PSR27427.1"/>
    </source>
</evidence>
<evidence type="ECO:0000256" key="7">
    <source>
        <dbReference type="ARBA" id="ARBA00018638"/>
    </source>
</evidence>
<dbReference type="PANTHER" id="PTHR32282">
    <property type="entry name" value="BINDING PROTEIN TRANSPEPTIDASE, PUTATIVE-RELATED"/>
    <property type="match status" value="1"/>
</dbReference>
<evidence type="ECO:0000256" key="27">
    <source>
        <dbReference type="SAM" id="MobiDB-lite"/>
    </source>
</evidence>
<dbReference type="Gene3D" id="3.40.710.10">
    <property type="entry name" value="DD-peptidase/beta-lactamase superfamily"/>
    <property type="match status" value="1"/>
</dbReference>
<dbReference type="SUPFAM" id="SSF56601">
    <property type="entry name" value="beta-lactamase/transpeptidase-like"/>
    <property type="match status" value="1"/>
</dbReference>
<dbReference type="GO" id="GO:0008360">
    <property type="term" value="P:regulation of cell shape"/>
    <property type="evidence" value="ECO:0007669"/>
    <property type="project" value="UniProtKB-KW"/>
</dbReference>
<organism evidence="31 32">
    <name type="scientific">Sulfobacillus benefaciens</name>
    <dbReference type="NCBI Taxonomy" id="453960"/>
    <lineage>
        <taxon>Bacteria</taxon>
        <taxon>Bacillati</taxon>
        <taxon>Bacillota</taxon>
        <taxon>Clostridia</taxon>
        <taxon>Eubacteriales</taxon>
        <taxon>Clostridiales Family XVII. Incertae Sedis</taxon>
        <taxon>Sulfobacillus</taxon>
    </lineage>
</organism>